<dbReference type="AlphaFoldDB" id="A0A6C0B469"/>
<dbReference type="EMBL" id="MN739072">
    <property type="protein sequence ID" value="QHS87015.1"/>
    <property type="molecule type" value="Genomic_DNA"/>
</dbReference>
<dbReference type="GO" id="GO:0003677">
    <property type="term" value="F:DNA binding"/>
    <property type="evidence" value="ECO:0007669"/>
    <property type="project" value="InterPro"/>
</dbReference>
<dbReference type="GO" id="GO:0006260">
    <property type="term" value="P:DNA replication"/>
    <property type="evidence" value="ECO:0007669"/>
    <property type="project" value="InterPro"/>
</dbReference>
<proteinExistence type="predicted"/>
<reference evidence="1" key="1">
    <citation type="journal article" date="2020" name="Nature">
        <title>Giant virus diversity and host interactions through global metagenomics.</title>
        <authorList>
            <person name="Schulz F."/>
            <person name="Roux S."/>
            <person name="Paez-Espino D."/>
            <person name="Jungbluth S."/>
            <person name="Walsh D.A."/>
            <person name="Denef V.J."/>
            <person name="McMahon K.D."/>
            <person name="Konstantinidis K.T."/>
            <person name="Eloe-Fadrosh E.A."/>
            <person name="Kyrpides N.C."/>
            <person name="Woyke T."/>
        </authorList>
    </citation>
    <scope>NUCLEOTIDE SEQUENCE</scope>
    <source>
        <strain evidence="1">GVMAG-M-3300009422-16</strain>
    </source>
</reference>
<organism evidence="1">
    <name type="scientific">viral metagenome</name>
    <dbReference type="NCBI Taxonomy" id="1070528"/>
    <lineage>
        <taxon>unclassified sequences</taxon>
        <taxon>metagenomes</taxon>
        <taxon>organismal metagenomes</taxon>
    </lineage>
</organism>
<dbReference type="Gene3D" id="1.20.272.10">
    <property type="match status" value="1"/>
</dbReference>
<dbReference type="SUPFAM" id="SSF48019">
    <property type="entry name" value="post-AAA+ oligomerization domain-like"/>
    <property type="match status" value="1"/>
</dbReference>
<sequence length="314" mass="37106">MSGLVLEPTTLYYNLVWLSMKDYKVWISNKQELDGEYYSGKVRLRKSNILLKLYGNINPVSNELFTENITNIKLFHNVPLIKSNLQKCIRRGLIDEALVTAHNFIVIKPWDFLRRILIIMVEDVSITDNMDLIMWLMVGFPNYRWTNEITRYLLLTVYSLCISKKTIPIQKSEIVDIPENRYINAIYSNILRPLLIRYEYGGLKGDMCMLKNLLLDGRNFNNSIIKVSKQKLILSRNIKSKDIIKPSIDFHITAKMIDFIAAKSTFSDKELIKKIIWYNSSGINYRKPDIIFEQEKYRVILPFMNEFYKLYKIW</sequence>
<protein>
    <submittedName>
        <fullName evidence="1">Uncharacterized protein</fullName>
    </submittedName>
</protein>
<dbReference type="InterPro" id="IPR008921">
    <property type="entry name" value="DNA_pol3_clamp-load_cplx_C"/>
</dbReference>
<accession>A0A6C0B469</accession>
<evidence type="ECO:0000313" key="1">
    <source>
        <dbReference type="EMBL" id="QHS87015.1"/>
    </source>
</evidence>
<name>A0A6C0B469_9ZZZZ</name>